<keyword evidence="2" id="KW-1185">Reference proteome</keyword>
<comment type="caution">
    <text evidence="1">The sequence shown here is derived from an EMBL/GenBank/DDBJ whole genome shotgun (WGS) entry which is preliminary data.</text>
</comment>
<dbReference type="STRING" id="1302272.FC96_GL001940"/>
<evidence type="ECO:0000313" key="2">
    <source>
        <dbReference type="Proteomes" id="UP000050911"/>
    </source>
</evidence>
<gene>
    <name evidence="1" type="ORF">FC96_GL001940</name>
</gene>
<dbReference type="PATRIC" id="fig|1302272.5.peg.1978"/>
<dbReference type="EMBL" id="AZCX01000004">
    <property type="protein sequence ID" value="KRK48201.1"/>
    <property type="molecule type" value="Genomic_DNA"/>
</dbReference>
<reference evidence="1 2" key="1">
    <citation type="journal article" date="2015" name="Genome Announc.">
        <title>Expanding the biotechnology potential of lactobacilli through comparative genomics of 213 strains and associated genera.</title>
        <authorList>
            <person name="Sun Z."/>
            <person name="Harris H.M."/>
            <person name="McCann A."/>
            <person name="Guo C."/>
            <person name="Argimon S."/>
            <person name="Zhang W."/>
            <person name="Yang X."/>
            <person name="Jeffery I.B."/>
            <person name="Cooney J.C."/>
            <person name="Kagawa T.F."/>
            <person name="Liu W."/>
            <person name="Song Y."/>
            <person name="Salvetti E."/>
            <person name="Wrobel A."/>
            <person name="Rasinkangas P."/>
            <person name="Parkhill J."/>
            <person name="Rea M.C."/>
            <person name="O'Sullivan O."/>
            <person name="Ritari J."/>
            <person name="Douillard F.P."/>
            <person name="Paul Ross R."/>
            <person name="Yang R."/>
            <person name="Briner A.E."/>
            <person name="Felis G.E."/>
            <person name="de Vos W.M."/>
            <person name="Barrangou R."/>
            <person name="Klaenhammer T.R."/>
            <person name="Caufield P.W."/>
            <person name="Cui Y."/>
            <person name="Zhang H."/>
            <person name="O'Toole P.W."/>
        </authorList>
    </citation>
    <scope>NUCLEOTIDE SEQUENCE [LARGE SCALE GENOMIC DNA]</scope>
    <source>
        <strain evidence="1 2">JCM 15530</strain>
    </source>
</reference>
<proteinExistence type="predicted"/>
<sequence length="357" mass="39052">MGMVIGNQEIIGCVVGNKLVYEADPIVTINYVLKDTGESVGTYDIPFVKTGTADEKDVMNVSDSQDENGNYVAKGHIPGGYRGYVTGTGVWEDLNSAKNALPWSQLNYWVKENNRTQQINVQFIDSTSSANLWTSISKKVQDQFVEVSKDSRYQILQGQELTSSHVEEVINAANMRQILLSSGKTANFIKSDSTLDTNKNIVPVNAYYDVVDGHSLYSFGDSSGVLTGDKDLGNGNTPFYKVKGISGGKLKLSEEIQNQKTGVQIIFENTSADYYYGGFSGWNANGSGTFTIPENPVLISKEAPSKKIIVLDNLGTQFNVDLKIQKTELSISVNGVLGSGISTDFDRFLAIKYILSY</sequence>
<protein>
    <submittedName>
        <fullName evidence="1">Uncharacterized protein</fullName>
    </submittedName>
</protein>
<accession>A0A0R1HRI7</accession>
<organism evidence="1 2">
    <name type="scientific">Secundilactobacillus kimchicus JCM 15530</name>
    <dbReference type="NCBI Taxonomy" id="1302272"/>
    <lineage>
        <taxon>Bacteria</taxon>
        <taxon>Bacillati</taxon>
        <taxon>Bacillota</taxon>
        <taxon>Bacilli</taxon>
        <taxon>Lactobacillales</taxon>
        <taxon>Lactobacillaceae</taxon>
        <taxon>Secundilactobacillus</taxon>
    </lineage>
</organism>
<dbReference type="AlphaFoldDB" id="A0A0R1HRI7"/>
<name>A0A0R1HRI7_9LACO</name>
<dbReference type="Proteomes" id="UP000050911">
    <property type="component" value="Unassembled WGS sequence"/>
</dbReference>
<evidence type="ECO:0000313" key="1">
    <source>
        <dbReference type="EMBL" id="KRK48201.1"/>
    </source>
</evidence>
<dbReference type="RefSeq" id="WP_056942522.1">
    <property type="nucleotide sequence ID" value="NZ_AZCX01000004.1"/>
</dbReference>